<dbReference type="EMBL" id="JABAIV010000010">
    <property type="protein sequence ID" value="NNG25443.1"/>
    <property type="molecule type" value="Genomic_DNA"/>
</dbReference>
<dbReference type="Proteomes" id="UP000533905">
    <property type="component" value="Unassembled WGS sequence"/>
</dbReference>
<evidence type="ECO:0000313" key="3">
    <source>
        <dbReference type="Proteomes" id="UP000533905"/>
    </source>
</evidence>
<keyword evidence="3" id="KW-1185">Reference proteome</keyword>
<dbReference type="GO" id="GO:0016787">
    <property type="term" value="F:hydrolase activity"/>
    <property type="evidence" value="ECO:0007669"/>
    <property type="project" value="UniProtKB-KW"/>
</dbReference>
<dbReference type="Gene3D" id="3.40.50.1820">
    <property type="entry name" value="alpha/beta hydrolase"/>
    <property type="match status" value="1"/>
</dbReference>
<protein>
    <submittedName>
        <fullName evidence="2">Alpha/beta hydrolase</fullName>
    </submittedName>
</protein>
<keyword evidence="2" id="KW-0378">Hydrolase</keyword>
<comment type="caution">
    <text evidence="2">The sequence shown here is derived from an EMBL/GenBank/DDBJ whole genome shotgun (WGS) entry which is preliminary data.</text>
</comment>
<dbReference type="AlphaFoldDB" id="A0A7Y2K3F0"/>
<reference evidence="2 3" key="1">
    <citation type="submission" date="2020-04" db="EMBL/GenBank/DDBJ databases">
        <title>Massilia sp. nov., a cold adapted bacteria isolated from Arctic soil.</title>
        <authorList>
            <person name="Son J."/>
            <person name="Ka J.-O."/>
        </authorList>
    </citation>
    <scope>NUCLEOTIDE SEQUENCE [LARGE SCALE GENOMIC DNA]</scope>
    <source>
        <strain evidence="2 3">ML15P13</strain>
    </source>
</reference>
<feature type="domain" description="AB hydrolase-1" evidence="1">
    <location>
        <begin position="8"/>
        <end position="252"/>
    </location>
</feature>
<dbReference type="SUPFAM" id="SSF53474">
    <property type="entry name" value="alpha/beta-Hydrolases"/>
    <property type="match status" value="1"/>
</dbReference>
<gene>
    <name evidence="2" type="ORF">HGB41_20875</name>
</gene>
<dbReference type="RefSeq" id="WP_171088112.1">
    <property type="nucleotide sequence ID" value="NZ_JABAIV010000010.1"/>
</dbReference>
<accession>A0A7Y2K3F0</accession>
<dbReference type="Pfam" id="PF12697">
    <property type="entry name" value="Abhydrolase_6"/>
    <property type="match status" value="1"/>
</dbReference>
<organism evidence="2 3">
    <name type="scientific">Telluria aromaticivorans</name>
    <dbReference type="NCBI Taxonomy" id="2725995"/>
    <lineage>
        <taxon>Bacteria</taxon>
        <taxon>Pseudomonadati</taxon>
        <taxon>Pseudomonadota</taxon>
        <taxon>Betaproteobacteria</taxon>
        <taxon>Burkholderiales</taxon>
        <taxon>Oxalobacteraceae</taxon>
        <taxon>Telluria group</taxon>
        <taxon>Telluria</taxon>
    </lineage>
</organism>
<sequence>MSKPLLHFSHGNSYPAGTYNRLFQALGTHYEVRAHDMYGHDPRFPVGDGWHGLVDELIHHLEGYEQPPILVGHSLGGMLSMMAAKERPELARCVVMLDSPVVAGWRAFLWRLVKSRGMGSSFSPAKFSERRRTTWPDRAAAYQHFISKPMFQAWAPGALDDYLDHGLVPHPEGVQLRFDRAVETLIYNTLPHHMGAIIREPYPLPIGFIAGTTSEELRQAGLDATRRLVGDRLVMIEGGHLYPLEKPETTARLTHEMIGRLLSSSPQAVNPPVLGAIN</sequence>
<proteinExistence type="predicted"/>
<evidence type="ECO:0000259" key="1">
    <source>
        <dbReference type="Pfam" id="PF12697"/>
    </source>
</evidence>
<dbReference type="InterPro" id="IPR029058">
    <property type="entry name" value="AB_hydrolase_fold"/>
</dbReference>
<evidence type="ECO:0000313" key="2">
    <source>
        <dbReference type="EMBL" id="NNG25443.1"/>
    </source>
</evidence>
<name>A0A7Y2K3F0_9BURK</name>
<dbReference type="InterPro" id="IPR000073">
    <property type="entry name" value="AB_hydrolase_1"/>
</dbReference>